<dbReference type="AlphaFoldDB" id="A0A6A6NNQ6"/>
<feature type="compositionally biased region" description="Low complexity" evidence="1">
    <location>
        <begin position="109"/>
        <end position="121"/>
    </location>
</feature>
<protein>
    <recommendedName>
        <fullName evidence="4">DUF1765-domain-containing protein</fullName>
    </recommendedName>
</protein>
<feature type="compositionally biased region" description="Basic and acidic residues" evidence="1">
    <location>
        <begin position="1006"/>
        <end position="1015"/>
    </location>
</feature>
<feature type="compositionally biased region" description="Polar residues" evidence="1">
    <location>
        <begin position="768"/>
        <end position="783"/>
    </location>
</feature>
<evidence type="ECO:0008006" key="4">
    <source>
        <dbReference type="Google" id="ProtNLM"/>
    </source>
</evidence>
<feature type="region of interest" description="Disordered" evidence="1">
    <location>
        <begin position="763"/>
        <end position="883"/>
    </location>
</feature>
<dbReference type="PANTHER" id="PTHR37988">
    <property type="entry name" value="UPF0592 MEMBRANE PROTEIN C7D4.03C"/>
    <property type="match status" value="1"/>
</dbReference>
<reference evidence="2" key="1">
    <citation type="journal article" date="2020" name="Stud. Mycol.">
        <title>101 Dothideomycetes genomes: a test case for predicting lifestyles and emergence of pathogens.</title>
        <authorList>
            <person name="Haridas S."/>
            <person name="Albert R."/>
            <person name="Binder M."/>
            <person name="Bloem J."/>
            <person name="Labutti K."/>
            <person name="Salamov A."/>
            <person name="Andreopoulos B."/>
            <person name="Baker S."/>
            <person name="Barry K."/>
            <person name="Bills G."/>
            <person name="Bluhm B."/>
            <person name="Cannon C."/>
            <person name="Castanera R."/>
            <person name="Culley D."/>
            <person name="Daum C."/>
            <person name="Ezra D."/>
            <person name="Gonzalez J."/>
            <person name="Henrissat B."/>
            <person name="Kuo A."/>
            <person name="Liang C."/>
            <person name="Lipzen A."/>
            <person name="Lutzoni F."/>
            <person name="Magnuson J."/>
            <person name="Mondo S."/>
            <person name="Nolan M."/>
            <person name="Ohm R."/>
            <person name="Pangilinan J."/>
            <person name="Park H.-J."/>
            <person name="Ramirez L."/>
            <person name="Alfaro M."/>
            <person name="Sun H."/>
            <person name="Tritt A."/>
            <person name="Yoshinaga Y."/>
            <person name="Zwiers L.-H."/>
            <person name="Turgeon B."/>
            <person name="Goodwin S."/>
            <person name="Spatafora J."/>
            <person name="Crous P."/>
            <person name="Grigoriev I."/>
        </authorList>
    </citation>
    <scope>NUCLEOTIDE SEQUENCE</scope>
    <source>
        <strain evidence="2">ATCC 16933</strain>
    </source>
</reference>
<organism evidence="2 3">
    <name type="scientific">Lineolata rhizophorae</name>
    <dbReference type="NCBI Taxonomy" id="578093"/>
    <lineage>
        <taxon>Eukaryota</taxon>
        <taxon>Fungi</taxon>
        <taxon>Dikarya</taxon>
        <taxon>Ascomycota</taxon>
        <taxon>Pezizomycotina</taxon>
        <taxon>Dothideomycetes</taxon>
        <taxon>Dothideomycetes incertae sedis</taxon>
        <taxon>Lineolatales</taxon>
        <taxon>Lineolataceae</taxon>
        <taxon>Lineolata</taxon>
    </lineage>
</organism>
<dbReference type="Proteomes" id="UP000799766">
    <property type="component" value="Unassembled WGS sequence"/>
</dbReference>
<evidence type="ECO:0000313" key="2">
    <source>
        <dbReference type="EMBL" id="KAF2453289.1"/>
    </source>
</evidence>
<feature type="compositionally biased region" description="Low complexity" evidence="1">
    <location>
        <begin position="63"/>
        <end position="73"/>
    </location>
</feature>
<dbReference type="OrthoDB" id="296767at2759"/>
<keyword evidence="3" id="KW-1185">Reference proteome</keyword>
<feature type="compositionally biased region" description="Gly residues" evidence="1">
    <location>
        <begin position="122"/>
        <end position="135"/>
    </location>
</feature>
<feature type="region of interest" description="Disordered" evidence="1">
    <location>
        <begin position="1"/>
        <end position="153"/>
    </location>
</feature>
<dbReference type="EMBL" id="MU001698">
    <property type="protein sequence ID" value="KAF2453289.1"/>
    <property type="molecule type" value="Genomic_DNA"/>
</dbReference>
<dbReference type="InterPro" id="IPR013887">
    <property type="entry name" value="UPF0592"/>
</dbReference>
<feature type="region of interest" description="Disordered" evidence="1">
    <location>
        <begin position="928"/>
        <end position="962"/>
    </location>
</feature>
<evidence type="ECO:0000313" key="3">
    <source>
        <dbReference type="Proteomes" id="UP000799766"/>
    </source>
</evidence>
<name>A0A6A6NNQ6_9PEZI</name>
<feature type="region of interest" description="Disordered" evidence="1">
    <location>
        <begin position="990"/>
        <end position="1015"/>
    </location>
</feature>
<dbReference type="Pfam" id="PF08578">
    <property type="entry name" value="DUF1765"/>
    <property type="match status" value="1"/>
</dbReference>
<evidence type="ECO:0000256" key="1">
    <source>
        <dbReference type="SAM" id="MobiDB-lite"/>
    </source>
</evidence>
<feature type="compositionally biased region" description="Low complexity" evidence="1">
    <location>
        <begin position="18"/>
        <end position="33"/>
    </location>
</feature>
<feature type="compositionally biased region" description="Low complexity" evidence="1">
    <location>
        <begin position="1"/>
        <end position="10"/>
    </location>
</feature>
<feature type="compositionally biased region" description="Basic and acidic residues" evidence="1">
    <location>
        <begin position="143"/>
        <end position="153"/>
    </location>
</feature>
<gene>
    <name evidence="2" type="ORF">BDY21DRAFT_293183</name>
</gene>
<sequence length="1015" mass="110959">MSKSSPAKSLSKLRRRSWMSSSANSPSRSPSPSKRNHHLRGAGGAPTAAPGSDDSLVNSTNESGAAAASAGGARSRRRSIEAQAPPPPRSPSVPKSFSTDRLPSLGRWSSSSQQQQRAGESNGAGGGKISGGGGVPPVPGKLSSEKLRGLGVEPPRKKDELWSVFRTLDADLQKFQAKSITLKANVVRSSLMPFLKSYGAHPSNHKLRPEDLDRRANILNRWWTSLLEVLHGRNNQSIGGTDRPVILDGITGIMERPEWRYPPSPYAPLADRADITITPRSSESVSASSGSSDFLTESVHHNVRNIFVQNLIAQMSFVVDKMSLRTAPASLVTFCGKTCAYAFMFCPGFADVLVRLWNPTLDGMRRIFDQAGAQGRWELSEAAKDLVSGFPAHLKSLKYPSLVKAHRDLRRPVSSPLGTANWQWGGPWVKRWSGKESDLFYVFVKHYHILIMDFLPLETTKTERLGVPGLIMVHAQILANVEATIHRHAQSTQEDTNSGPSPTFDDVLTEPDASASAMPMAPVNATRLMAENRLIMLIRDFLSERCSHISRAREAFAEAFNDILRSAARRTSMYDHAACYTLCDFLEEALYILVRYEQITDGAHAVLDWPFWLSVFRAMADSHNTTTEIRLYAFLYAVWGTIATDGRRKADVCAKFLLEPGFFESRFNHWCPMVRAYYMRLLCWRIARFDGDPGDEDLEILETLSNRLGEVWAHYLYMKDEAEANNIVAPPTAPSNPAPSRRILIIRTDAPAPIAGGTFLSFDGLMSPSRTNQSPTLMRQPSLSAVPDTASISRSSTDSSDLDEDSSKKKWGLLRTIIGSTSKSRSKSRSPDPPRHGSGTTSGKGGGNGNGNGGGGGIPSSGPLGGTAGNRRTSDASSDSSSSSQQILTHRAFCFKFSLEWIDKRFPAPGNIRLHPPRLPMPAQMFLQQQQRAVATADQASPARSGSGAGAERPEGPAAGSSRYAGRALAEWSLLVNECQCFFERRKNEGVPTNKLVESPTLGVESFRKPGPRVE</sequence>
<dbReference type="PANTHER" id="PTHR37988:SF1">
    <property type="entry name" value="UPF0592 MEMBRANE PROTEIN C7D4.03C"/>
    <property type="match status" value="1"/>
</dbReference>
<accession>A0A6A6NNQ6</accession>
<feature type="compositionally biased region" description="Gly residues" evidence="1">
    <location>
        <begin position="840"/>
        <end position="868"/>
    </location>
</feature>
<proteinExistence type="predicted"/>